<keyword evidence="1" id="KW-0732">Signal</keyword>
<proteinExistence type="predicted"/>
<dbReference type="VEuPathDB" id="PlasmoDB:PVBDA_1004770"/>
<dbReference type="Proteomes" id="UP000515550">
    <property type="component" value="Chromosome PVBDA_10"/>
</dbReference>
<dbReference type="AlphaFoldDB" id="A0A6V7S9E6"/>
<protein>
    <submittedName>
        <fullName evidence="2">Fam-a protein</fullName>
    </submittedName>
</protein>
<evidence type="ECO:0000313" key="3">
    <source>
        <dbReference type="Proteomes" id="UP000515550"/>
    </source>
</evidence>
<feature type="chain" id="PRO_5028003711" evidence="1">
    <location>
        <begin position="26"/>
        <end position="221"/>
    </location>
</feature>
<evidence type="ECO:0000256" key="1">
    <source>
        <dbReference type="SAM" id="SignalP"/>
    </source>
</evidence>
<feature type="signal peptide" evidence="1">
    <location>
        <begin position="1"/>
        <end position="25"/>
    </location>
</feature>
<evidence type="ECO:0000313" key="2">
    <source>
        <dbReference type="EMBL" id="CAD2094043.1"/>
    </source>
</evidence>
<sequence length="221" mass="25667">MNKFYIQIVFFLLSIFIYTNNKTLATGLTPKEQNNKTLPTHLLCTNPNEIKNAENFINEAVTQLEHHATNNDSYDVCKWTPLHFATFYRKKHEDTIVQRILFQYFHSNKISEERTIIVMASPNINDHNSKNKDSYKNALIENANSFKTDINSEDDIRSGKLKKTFVNIAGYIIEKKQNSVSIIYLESIDGHTSNYQELPIKKALKNFFNIETVRLINIVET</sequence>
<accession>A0A6V7S9E6</accession>
<name>A0A6V7S9E6_PLAVN</name>
<gene>
    <name evidence="2" type="ORF">PVBDA_1004770</name>
</gene>
<dbReference type="EMBL" id="LR865388">
    <property type="protein sequence ID" value="CAD2094043.1"/>
    <property type="molecule type" value="Genomic_DNA"/>
</dbReference>
<reference evidence="2 3" key="1">
    <citation type="submission" date="2020-08" db="EMBL/GenBank/DDBJ databases">
        <authorList>
            <person name="Ramaprasad A."/>
        </authorList>
    </citation>
    <scope>NUCLEOTIDE SEQUENCE [LARGE SCALE GENOMIC DNA]</scope>
</reference>
<organism evidence="2 3">
    <name type="scientific">Plasmodium vinckei brucechwatti</name>
    <dbReference type="NCBI Taxonomy" id="119398"/>
    <lineage>
        <taxon>Eukaryota</taxon>
        <taxon>Sar</taxon>
        <taxon>Alveolata</taxon>
        <taxon>Apicomplexa</taxon>
        <taxon>Aconoidasida</taxon>
        <taxon>Haemosporida</taxon>
        <taxon>Plasmodiidae</taxon>
        <taxon>Plasmodium</taxon>
        <taxon>Plasmodium (Vinckeia)</taxon>
    </lineage>
</organism>